<accession>A0ABY1KHU2</accession>
<dbReference type="Proteomes" id="UP000185728">
    <property type="component" value="Unassembled WGS sequence"/>
</dbReference>
<feature type="region of interest" description="Disordered" evidence="1">
    <location>
        <begin position="193"/>
        <end position="219"/>
    </location>
</feature>
<gene>
    <name evidence="3" type="ORF">SAMN05421766_10193</name>
</gene>
<evidence type="ECO:0000256" key="2">
    <source>
        <dbReference type="SAM" id="SignalP"/>
    </source>
</evidence>
<keyword evidence="4" id="KW-1185">Reference proteome</keyword>
<feature type="chain" id="PRO_5046799401" evidence="2">
    <location>
        <begin position="22"/>
        <end position="440"/>
    </location>
</feature>
<protein>
    <submittedName>
        <fullName evidence="3">Uncharacterized protein</fullName>
    </submittedName>
</protein>
<comment type="caution">
    <text evidence="3">The sequence shown here is derived from an EMBL/GenBank/DDBJ whole genome shotgun (WGS) entry which is preliminary data.</text>
</comment>
<name>A0ABY1KHU2_9FLAO</name>
<reference evidence="3 4" key="1">
    <citation type="submission" date="2017-01" db="EMBL/GenBank/DDBJ databases">
        <authorList>
            <person name="Varghese N."/>
            <person name="Submissions S."/>
        </authorList>
    </citation>
    <scope>NUCLEOTIDE SEQUENCE [LARGE SCALE GENOMIC DNA]</scope>
    <source>
        <strain evidence="3 4">DSM 2061</strain>
    </source>
</reference>
<dbReference type="RefSeq" id="WP_076453016.1">
    <property type="nucleotide sequence ID" value="NZ_FTOB01000001.1"/>
</dbReference>
<evidence type="ECO:0000313" key="4">
    <source>
        <dbReference type="Proteomes" id="UP000185728"/>
    </source>
</evidence>
<feature type="signal peptide" evidence="2">
    <location>
        <begin position="1"/>
        <end position="21"/>
    </location>
</feature>
<evidence type="ECO:0000256" key="1">
    <source>
        <dbReference type="SAM" id="MobiDB-lite"/>
    </source>
</evidence>
<feature type="compositionally biased region" description="Gly residues" evidence="1">
    <location>
        <begin position="200"/>
        <end position="212"/>
    </location>
</feature>
<dbReference type="EMBL" id="FTOB01000001">
    <property type="protein sequence ID" value="SIS37341.1"/>
    <property type="molecule type" value="Genomic_DNA"/>
</dbReference>
<proteinExistence type="predicted"/>
<dbReference type="PROSITE" id="PS51257">
    <property type="entry name" value="PROKAR_LIPOPROTEIN"/>
    <property type="match status" value="1"/>
</dbReference>
<evidence type="ECO:0000313" key="3">
    <source>
        <dbReference type="EMBL" id="SIS37341.1"/>
    </source>
</evidence>
<keyword evidence="2" id="KW-0732">Signal</keyword>
<sequence>MKKLIYSVLLIFLFVFQSCQNENLSEDQEISTVAADITDQEPNNFELQSWTIDDIPSLKENIEYSIQNSSISWGQSANSENIVLDSQGILQVLDSIGNYSYAVRMYVPNSPYNVFYNVVVKEDNHGNFKQPIVLRYEVDESYYPTYSSSDRKEAPFRGDIAYYNLGSFASSSISGKEAAPVPCGSISVAGTSGNNSNGSSGSGSGSGSGGGSTSTEGDNYTNISTPSYVYVAIDSAPSTTPAPTPSVEVGIGSFGQFGTDGGGGDSGCTEGKVQSGACKYLSNDCPEEELVFPINEPGNPIFFVNCGSFEFYKPPGSAVTAAAVDNMEETFHSYRLVNGRVDTKEVYVKLNRVYFTLPSWRRNGEASNITAEAVTAANRAVELWYLTNFDATKEDVNDTWIKSLKAAMKFRGGQISYVEPFKMKNAGIYQTSLLTTGDCD</sequence>
<organism evidence="3 4">
    <name type="scientific">Zobellia uliginosa</name>
    <dbReference type="NCBI Taxonomy" id="143224"/>
    <lineage>
        <taxon>Bacteria</taxon>
        <taxon>Pseudomonadati</taxon>
        <taxon>Bacteroidota</taxon>
        <taxon>Flavobacteriia</taxon>
        <taxon>Flavobacteriales</taxon>
        <taxon>Flavobacteriaceae</taxon>
        <taxon>Zobellia</taxon>
    </lineage>
</organism>